<evidence type="ECO:0000256" key="9">
    <source>
        <dbReference type="HAMAP-Rule" id="MF_01815"/>
    </source>
</evidence>
<comment type="subunit">
    <text evidence="9">Homodimer.</text>
</comment>
<evidence type="ECO:0000256" key="1">
    <source>
        <dbReference type="ARBA" id="ARBA00008642"/>
    </source>
</evidence>
<comment type="function">
    <text evidence="9">Catalyzes the condensation reaction of fatty acid synthesis by the addition to an acyl acceptor of two carbons from malonyl-ACP. Catalyzes the first condensation reaction which initiates fatty acid synthesis and may therefore play a role in governing the total rate of fatty acid production. Possesses both acetoacetyl-ACP synthase and acetyl transacylase activities. Its substrate specificity determines the biosynthesis of branched-chain and/or straight-chain of fatty acids.</text>
</comment>
<dbReference type="EC" id="2.3.1.180" evidence="9"/>
<keyword evidence="14" id="KW-1185">Reference proteome</keyword>
<dbReference type="Gene3D" id="3.40.47.10">
    <property type="match status" value="1"/>
</dbReference>
<dbReference type="Proteomes" id="UP000752647">
    <property type="component" value="Unassembled WGS sequence"/>
</dbReference>
<dbReference type="GeneID" id="34300912"/>
<dbReference type="Pfam" id="PF08541">
    <property type="entry name" value="ACP_syn_III_C"/>
    <property type="match status" value="1"/>
</dbReference>
<dbReference type="GO" id="GO:0004315">
    <property type="term" value="F:3-oxoacyl-[acyl-carrier-protein] synthase activity"/>
    <property type="evidence" value="ECO:0007669"/>
    <property type="project" value="InterPro"/>
</dbReference>
<dbReference type="Pfam" id="PF08545">
    <property type="entry name" value="ACP_syn_III"/>
    <property type="match status" value="1"/>
</dbReference>
<dbReference type="InterPro" id="IPR013751">
    <property type="entry name" value="ACP_syn_III_N"/>
</dbReference>
<comment type="caution">
    <text evidence="13">The sequence shown here is derived from an EMBL/GenBank/DDBJ whole genome shotgun (WGS) entry which is preliminary data.</text>
</comment>
<dbReference type="NCBIfam" id="TIGR00747">
    <property type="entry name" value="fabH"/>
    <property type="match status" value="1"/>
</dbReference>
<feature type="active site" evidence="9">
    <location>
        <position position="112"/>
    </location>
</feature>
<comment type="pathway">
    <text evidence="9">Lipid metabolism; fatty acid biosynthesis.</text>
</comment>
<keyword evidence="6 9" id="KW-0443">Lipid metabolism</keyword>
<dbReference type="CDD" id="cd00830">
    <property type="entry name" value="KAS_III"/>
    <property type="match status" value="1"/>
</dbReference>
<dbReference type="EMBL" id="FBSY01000007">
    <property type="protein sequence ID" value="CUW11096.1"/>
    <property type="molecule type" value="Genomic_DNA"/>
</dbReference>
<keyword evidence="2 9" id="KW-0963">Cytoplasm</keyword>
<dbReference type="HAMAP" id="MF_01815">
    <property type="entry name" value="FabH"/>
    <property type="match status" value="1"/>
</dbReference>
<dbReference type="GO" id="GO:0033818">
    <property type="term" value="F:beta-ketoacyl-acyl-carrier-protein synthase III activity"/>
    <property type="evidence" value="ECO:0007669"/>
    <property type="project" value="UniProtKB-UniRule"/>
</dbReference>
<evidence type="ECO:0000256" key="3">
    <source>
        <dbReference type="ARBA" id="ARBA00022516"/>
    </source>
</evidence>
<evidence type="ECO:0000313" key="12">
    <source>
        <dbReference type="EMBL" id="CUW11096.1"/>
    </source>
</evidence>
<comment type="domain">
    <text evidence="9">The last Arg residue of the ACP-binding site is essential for the weak association between ACP/AcpP and FabH.</text>
</comment>
<feature type="active site" evidence="9">
    <location>
        <position position="250"/>
    </location>
</feature>
<comment type="similarity">
    <text evidence="1 9">Belongs to the thiolase-like superfamily. FabH family.</text>
</comment>
<evidence type="ECO:0000256" key="5">
    <source>
        <dbReference type="ARBA" id="ARBA00022832"/>
    </source>
</evidence>
<evidence type="ECO:0000256" key="8">
    <source>
        <dbReference type="ARBA" id="ARBA00023315"/>
    </source>
</evidence>
<dbReference type="InterPro" id="IPR013747">
    <property type="entry name" value="ACP_syn_III_C"/>
</dbReference>
<accession>A0A9Q3SWI9</accession>
<reference evidence="12 14" key="1">
    <citation type="submission" date="2015-12" db="EMBL/GenBank/DDBJ databases">
        <authorList>
            <person name="Andreevskaya M."/>
        </authorList>
    </citation>
    <scope>NUCLEOTIDE SEQUENCE [LARGE SCALE GENOMIC DNA]</scope>
    <source>
        <strain evidence="12 14">C122c</strain>
    </source>
</reference>
<dbReference type="RefSeq" id="WP_010386675.1">
    <property type="nucleotide sequence ID" value="NZ_BPKT01000007.1"/>
</dbReference>
<sequence length="323" mass="34566">MEHLKIVASAQQLPEHQVTNQELSHIMDTNDDWIFSRTGIHQRHIVTTENTSDLATSVAKQLLDKSGMTADSLDFIIVSTMSPDSLSPSTAAIVQGAIGATSAFAFDLSAACSGFVYGLSVATSLLSTRYRRGLVIGSEVLSKLVDWQDRTTAVLFGDGAAGVLVETTTENIGLLGEQLRTYGNKGDNLLAGQFANKNPFAGEISPVDPYFHQNGREVYNFATREVPEVLQAALEEAEVSADDVDYYLLHQANARIVTSIAKRFGQPTDKFPTNMAQNGNTSAASIGLLLNELVVSGKVHAGQTIAFVGFGGGLTVGAQIWKI</sequence>
<dbReference type="AlphaFoldDB" id="A0A9Q3SWI9"/>
<dbReference type="GO" id="GO:0005737">
    <property type="term" value="C:cytoplasm"/>
    <property type="evidence" value="ECO:0007669"/>
    <property type="project" value="UniProtKB-SubCell"/>
</dbReference>
<feature type="region of interest" description="ACP-binding" evidence="9">
    <location>
        <begin position="251"/>
        <end position="255"/>
    </location>
</feature>
<dbReference type="SUPFAM" id="SSF53901">
    <property type="entry name" value="Thiolase-like"/>
    <property type="match status" value="1"/>
</dbReference>
<dbReference type="GO" id="GO:0006633">
    <property type="term" value="P:fatty acid biosynthetic process"/>
    <property type="evidence" value="ECO:0007669"/>
    <property type="project" value="UniProtKB-UniRule"/>
</dbReference>
<proteinExistence type="inferred from homology"/>
<keyword evidence="4 9" id="KW-0808">Transferase</keyword>
<comment type="subcellular location">
    <subcellularLocation>
        <location evidence="9">Cytoplasm</location>
    </subcellularLocation>
</comment>
<evidence type="ECO:0000256" key="6">
    <source>
        <dbReference type="ARBA" id="ARBA00023098"/>
    </source>
</evidence>
<evidence type="ECO:0000313" key="15">
    <source>
        <dbReference type="Proteomes" id="UP000752647"/>
    </source>
</evidence>
<gene>
    <name evidence="9" type="primary">fabH</name>
    <name evidence="12" type="ORF">C122C_0881</name>
    <name evidence="13" type="ORF">KIJ12_02995</name>
</gene>
<dbReference type="PANTHER" id="PTHR34069:SF2">
    <property type="entry name" value="BETA-KETOACYL-[ACYL-CARRIER-PROTEIN] SYNTHASE III"/>
    <property type="match status" value="1"/>
</dbReference>
<dbReference type="OMA" id="WGSEGDK"/>
<evidence type="ECO:0000256" key="2">
    <source>
        <dbReference type="ARBA" id="ARBA00022490"/>
    </source>
</evidence>
<comment type="catalytic activity">
    <reaction evidence="9">
        <text>malonyl-[ACP] + acetyl-CoA + H(+) = 3-oxobutanoyl-[ACP] + CO2 + CoA</text>
        <dbReference type="Rhea" id="RHEA:12080"/>
        <dbReference type="Rhea" id="RHEA-COMP:9623"/>
        <dbReference type="Rhea" id="RHEA-COMP:9625"/>
        <dbReference type="ChEBI" id="CHEBI:15378"/>
        <dbReference type="ChEBI" id="CHEBI:16526"/>
        <dbReference type="ChEBI" id="CHEBI:57287"/>
        <dbReference type="ChEBI" id="CHEBI:57288"/>
        <dbReference type="ChEBI" id="CHEBI:78449"/>
        <dbReference type="ChEBI" id="CHEBI:78450"/>
        <dbReference type="EC" id="2.3.1.180"/>
    </reaction>
</comment>
<keyword evidence="8 9" id="KW-0012">Acyltransferase</keyword>
<feature type="domain" description="Beta-ketoacyl-[acyl-carrier-protein] synthase III N-terminal" evidence="11">
    <location>
        <begin position="106"/>
        <end position="183"/>
    </location>
</feature>
<keyword evidence="3 9" id="KW-0444">Lipid biosynthesis</keyword>
<dbReference type="Proteomes" id="UP000199271">
    <property type="component" value="Unassembled WGS sequence"/>
</dbReference>
<feature type="active site" evidence="9">
    <location>
        <position position="280"/>
    </location>
</feature>
<organism evidence="13 15">
    <name type="scientific">Leuconostoc gasicomitatum</name>
    <dbReference type="NCBI Taxonomy" id="115778"/>
    <lineage>
        <taxon>Bacteria</taxon>
        <taxon>Bacillati</taxon>
        <taxon>Bacillota</taxon>
        <taxon>Bacilli</taxon>
        <taxon>Lactobacillales</taxon>
        <taxon>Lactobacillaceae</taxon>
        <taxon>Leuconostoc</taxon>
        <taxon>Leuconostoc gelidum group</taxon>
    </lineage>
</organism>
<dbReference type="GO" id="GO:0044550">
    <property type="term" value="P:secondary metabolite biosynthetic process"/>
    <property type="evidence" value="ECO:0007669"/>
    <property type="project" value="TreeGrafter"/>
</dbReference>
<dbReference type="InterPro" id="IPR004655">
    <property type="entry name" value="FabH"/>
</dbReference>
<evidence type="ECO:0000259" key="11">
    <source>
        <dbReference type="Pfam" id="PF08545"/>
    </source>
</evidence>
<evidence type="ECO:0000313" key="14">
    <source>
        <dbReference type="Proteomes" id="UP000199271"/>
    </source>
</evidence>
<keyword evidence="7 9" id="KW-0275">Fatty acid biosynthesis</keyword>
<protein>
    <recommendedName>
        <fullName evidence="9">Beta-ketoacyl-[acyl-carrier-protein] synthase III</fullName>
        <shortName evidence="9">Beta-ketoacyl-ACP synthase III</shortName>
        <shortName evidence="9">KAS III</shortName>
        <ecNumber evidence="9">2.3.1.180</ecNumber>
    </recommendedName>
    <alternativeName>
        <fullName evidence="9">3-oxoacyl-[acyl-carrier-protein] synthase 3</fullName>
    </alternativeName>
    <alternativeName>
        <fullName evidence="9">3-oxoacyl-[acyl-carrier-protein] synthase III</fullName>
    </alternativeName>
</protein>
<reference evidence="13" key="2">
    <citation type="submission" date="2021-05" db="EMBL/GenBank/DDBJ databases">
        <title>Pangenome of Leuconostoc gelidum warrants species status for Leuconostoc gelidum subsp. gasicomitatum.</title>
        <authorList>
            <person name="Johansson P."/>
            <person name="Sade E."/>
            <person name="Hultman J."/>
            <person name="Auvinen P."/>
            <person name="Bjorkroth J."/>
        </authorList>
    </citation>
    <scope>NUCLEOTIDE SEQUENCE</scope>
    <source>
        <strain evidence="13">A.21.4</strain>
    </source>
</reference>
<dbReference type="EMBL" id="JAHBFI010000007">
    <property type="protein sequence ID" value="MBZ5962134.1"/>
    <property type="molecule type" value="Genomic_DNA"/>
</dbReference>
<dbReference type="NCBIfam" id="NF006829">
    <property type="entry name" value="PRK09352.1"/>
    <property type="match status" value="1"/>
</dbReference>
<dbReference type="InterPro" id="IPR016039">
    <property type="entry name" value="Thiolase-like"/>
</dbReference>
<evidence type="ECO:0000259" key="10">
    <source>
        <dbReference type="Pfam" id="PF08541"/>
    </source>
</evidence>
<evidence type="ECO:0000313" key="13">
    <source>
        <dbReference type="EMBL" id="MBZ5962134.1"/>
    </source>
</evidence>
<keyword evidence="5 9" id="KW-0276">Fatty acid metabolism</keyword>
<keyword evidence="9" id="KW-0511">Multifunctional enzyme</keyword>
<name>A0A9Q3SWI9_9LACO</name>
<evidence type="ECO:0000256" key="7">
    <source>
        <dbReference type="ARBA" id="ARBA00023160"/>
    </source>
</evidence>
<evidence type="ECO:0000256" key="4">
    <source>
        <dbReference type="ARBA" id="ARBA00022679"/>
    </source>
</evidence>
<dbReference type="PANTHER" id="PTHR34069">
    <property type="entry name" value="3-OXOACYL-[ACYL-CARRIER-PROTEIN] SYNTHASE 3"/>
    <property type="match status" value="1"/>
</dbReference>
<feature type="domain" description="Beta-ketoacyl-[acyl-carrier-protein] synthase III C-terminal" evidence="10">
    <location>
        <begin position="234"/>
        <end position="323"/>
    </location>
</feature>